<gene>
    <name evidence="11" type="ORF">PV328_005457</name>
</gene>
<evidence type="ECO:0000256" key="2">
    <source>
        <dbReference type="ARBA" id="ARBA00022692"/>
    </source>
</evidence>
<feature type="signal peptide" evidence="9">
    <location>
        <begin position="1"/>
        <end position="23"/>
    </location>
</feature>
<keyword evidence="5 8" id="KW-0472">Membrane</keyword>
<evidence type="ECO:0000256" key="8">
    <source>
        <dbReference type="SAM" id="Phobius"/>
    </source>
</evidence>
<proteinExistence type="predicted"/>
<evidence type="ECO:0000313" key="12">
    <source>
        <dbReference type="Proteomes" id="UP001168990"/>
    </source>
</evidence>
<dbReference type="InterPro" id="IPR039465">
    <property type="entry name" value="IL-17_rcpt-like"/>
</dbReference>
<evidence type="ECO:0000256" key="6">
    <source>
        <dbReference type="ARBA" id="ARBA00023170"/>
    </source>
</evidence>
<evidence type="ECO:0000256" key="5">
    <source>
        <dbReference type="ARBA" id="ARBA00023136"/>
    </source>
</evidence>
<keyword evidence="12" id="KW-1185">Reference proteome</keyword>
<dbReference type="AlphaFoldDB" id="A0AA39KSE7"/>
<comment type="caution">
    <text evidence="11">The sequence shown here is derived from an EMBL/GenBank/DDBJ whole genome shotgun (WGS) entry which is preliminary data.</text>
</comment>
<organism evidence="11 12">
    <name type="scientific">Microctonus aethiopoides</name>
    <dbReference type="NCBI Taxonomy" id="144406"/>
    <lineage>
        <taxon>Eukaryota</taxon>
        <taxon>Metazoa</taxon>
        <taxon>Ecdysozoa</taxon>
        <taxon>Arthropoda</taxon>
        <taxon>Hexapoda</taxon>
        <taxon>Insecta</taxon>
        <taxon>Pterygota</taxon>
        <taxon>Neoptera</taxon>
        <taxon>Endopterygota</taxon>
        <taxon>Hymenoptera</taxon>
        <taxon>Apocrita</taxon>
        <taxon>Ichneumonoidea</taxon>
        <taxon>Braconidae</taxon>
        <taxon>Euphorinae</taxon>
        <taxon>Microctonus</taxon>
    </lineage>
</organism>
<reference evidence="11" key="2">
    <citation type="submission" date="2023-03" db="EMBL/GenBank/DDBJ databases">
        <authorList>
            <person name="Inwood S.N."/>
            <person name="Skelly J.G."/>
            <person name="Guhlin J."/>
            <person name="Harrop T.W.R."/>
            <person name="Goldson S.G."/>
            <person name="Dearden P.K."/>
        </authorList>
    </citation>
    <scope>NUCLEOTIDE SEQUENCE</scope>
    <source>
        <strain evidence="11">Irish</strain>
        <tissue evidence="11">Whole body</tissue>
    </source>
</reference>
<dbReference type="GO" id="GO:0030368">
    <property type="term" value="F:interleukin-17 receptor activity"/>
    <property type="evidence" value="ECO:0007669"/>
    <property type="project" value="InterPro"/>
</dbReference>
<dbReference type="EMBL" id="JAQQBS010000002">
    <property type="protein sequence ID" value="KAK0172090.1"/>
    <property type="molecule type" value="Genomic_DNA"/>
</dbReference>
<comment type="subcellular location">
    <subcellularLocation>
        <location evidence="1">Membrane</location>
        <topology evidence="1">Single-pass type I membrane protein</topology>
    </subcellularLocation>
</comment>
<dbReference type="Pfam" id="PF08357">
    <property type="entry name" value="SEFIR"/>
    <property type="match status" value="1"/>
</dbReference>
<dbReference type="PROSITE" id="PS51534">
    <property type="entry name" value="SEFIR"/>
    <property type="match status" value="1"/>
</dbReference>
<keyword evidence="7" id="KW-0325">Glycoprotein</keyword>
<dbReference type="PANTHER" id="PTHR15583">
    <property type="entry name" value="INTERLEUKIN-17 RECEPTOR"/>
    <property type="match status" value="1"/>
</dbReference>
<keyword evidence="6" id="KW-0675">Receptor</keyword>
<keyword evidence="2 8" id="KW-0812">Transmembrane</keyword>
<keyword evidence="4 8" id="KW-1133">Transmembrane helix</keyword>
<keyword evidence="3 9" id="KW-0732">Signal</keyword>
<dbReference type="Proteomes" id="UP001168990">
    <property type="component" value="Unassembled WGS sequence"/>
</dbReference>
<evidence type="ECO:0000256" key="4">
    <source>
        <dbReference type="ARBA" id="ARBA00022989"/>
    </source>
</evidence>
<evidence type="ECO:0000259" key="10">
    <source>
        <dbReference type="PROSITE" id="PS51534"/>
    </source>
</evidence>
<sequence length="593" mass="68375">MWQINISVIIFITIVLCCSTTNASDSNCYSDFCHKKIIDLPSDGLRCLLTPIERGVECTNLQFHSLGHVPPPGVPLADVKLSAYVAKYPELHTKLTAFNLTVKDATIHRLITRYQDVDPENSENSHCRHVKLFDFEYSTVTPEIFISCPFSNFSFEGIAYRLEYLIGGKNYEYSRKFIFKVPYHLSIDENILNIENYIPFFYIDVSNMNTLAVHIQQLPEKFNVTHYKVWMINNDTDTAKIVDLTSTNNKDHLQYNFPVAESIYYFKVTAMHANCGYNGCANSTSPPISTKRPTRRLLIMIISVVWIPPVILYAIYYIYKLYRKQELLKRLNRKPNCLLIYSPTHLAHVNVMSNLAKYLRSCNINAMIDILDIQETDFKDPGLWCNSAFKSADFIVVVTSPVSQIDHEAVPVIYRNLDNHAMRLIKENYSQRNKKYLTVEFPYCKSHDVPEEAYVFKRLRIPENLDKFVRYIHGIEYLRFLNVSSKELIDSINIASVEIARDRSGSPKNPKETDDLLPSSLAPIMIKVADEKHCQIENSLENTSEDNKNPRMFMTDIKELNLLGEDLVTDNQESIKYISSVPDGDFRIDQLNL</sequence>
<dbReference type="Gene3D" id="3.40.50.11530">
    <property type="match status" value="1"/>
</dbReference>
<evidence type="ECO:0000313" key="11">
    <source>
        <dbReference type="EMBL" id="KAK0172090.1"/>
    </source>
</evidence>
<dbReference type="PANTHER" id="PTHR15583:SF7">
    <property type="entry name" value="INTERLEUKIN CYTOKINE RECEPTOR-RELATED PROTEIN 2"/>
    <property type="match status" value="1"/>
</dbReference>
<evidence type="ECO:0000256" key="3">
    <source>
        <dbReference type="ARBA" id="ARBA00022729"/>
    </source>
</evidence>
<name>A0AA39KSE7_9HYME</name>
<feature type="transmembrane region" description="Helical" evidence="8">
    <location>
        <begin position="297"/>
        <end position="319"/>
    </location>
</feature>
<evidence type="ECO:0000256" key="1">
    <source>
        <dbReference type="ARBA" id="ARBA00004479"/>
    </source>
</evidence>
<evidence type="ECO:0000256" key="7">
    <source>
        <dbReference type="ARBA" id="ARBA00023180"/>
    </source>
</evidence>
<protein>
    <recommendedName>
        <fullName evidence="10">SEFIR domain-containing protein</fullName>
    </recommendedName>
</protein>
<evidence type="ECO:0000256" key="9">
    <source>
        <dbReference type="SAM" id="SignalP"/>
    </source>
</evidence>
<reference evidence="11" key="1">
    <citation type="journal article" date="2023" name="bioRxiv">
        <title>Scaffold-level genome assemblies of two parasitoid biocontrol wasps reveal the parthenogenesis mechanism and an associated novel virus.</title>
        <authorList>
            <person name="Inwood S."/>
            <person name="Skelly J."/>
            <person name="Guhlin J."/>
            <person name="Harrop T."/>
            <person name="Goldson S."/>
            <person name="Dearden P."/>
        </authorList>
    </citation>
    <scope>NUCLEOTIDE SEQUENCE</scope>
    <source>
        <strain evidence="11">Irish</strain>
        <tissue evidence="11">Whole body</tissue>
    </source>
</reference>
<feature type="chain" id="PRO_5041253456" description="SEFIR domain-containing protein" evidence="9">
    <location>
        <begin position="24"/>
        <end position="593"/>
    </location>
</feature>
<accession>A0AA39KSE7</accession>
<dbReference type="GO" id="GO:0016020">
    <property type="term" value="C:membrane"/>
    <property type="evidence" value="ECO:0007669"/>
    <property type="project" value="UniProtKB-SubCell"/>
</dbReference>
<feature type="domain" description="SEFIR" evidence="10">
    <location>
        <begin position="334"/>
        <end position="470"/>
    </location>
</feature>
<dbReference type="InterPro" id="IPR013568">
    <property type="entry name" value="SEFIR_dom"/>
</dbReference>